<organism evidence="1 2">
    <name type="scientific">Viridibacterium curvum</name>
    <dbReference type="NCBI Taxonomy" id="1101404"/>
    <lineage>
        <taxon>Bacteria</taxon>
        <taxon>Pseudomonadati</taxon>
        <taxon>Pseudomonadota</taxon>
        <taxon>Betaproteobacteria</taxon>
        <taxon>Rhodocyclales</taxon>
        <taxon>Rhodocyclaceae</taxon>
        <taxon>Viridibacterium</taxon>
    </lineage>
</organism>
<accession>A0ABP9QYU5</accession>
<evidence type="ECO:0000313" key="2">
    <source>
        <dbReference type="Proteomes" id="UP001500547"/>
    </source>
</evidence>
<evidence type="ECO:0000313" key="1">
    <source>
        <dbReference type="EMBL" id="GAA5169442.1"/>
    </source>
</evidence>
<sequence length="155" mass="16553">MVPAALAYHSVATVPGMRESVMPISESAKLHRKIVARLRIGKADARGACGRGEEVIFDCAPDSDLFFVGTTGGNDFKTFCAGLHAARTVHWGTRATNGSAAQSGSAQIVSQDRILLKPGAEGNQDGNFHGMTRSAQAELPHHALQQLRLSFEVLR</sequence>
<comment type="caution">
    <text evidence="1">The sequence shown here is derived from an EMBL/GenBank/DDBJ whole genome shotgun (WGS) entry which is preliminary data.</text>
</comment>
<dbReference type="EMBL" id="BAABLD010000015">
    <property type="protein sequence ID" value="GAA5169442.1"/>
    <property type="molecule type" value="Genomic_DNA"/>
</dbReference>
<keyword evidence="2" id="KW-1185">Reference proteome</keyword>
<name>A0ABP9QYU5_9RHOO</name>
<protein>
    <submittedName>
        <fullName evidence="1">Uncharacterized protein</fullName>
    </submittedName>
</protein>
<gene>
    <name evidence="1" type="ORF">GCM10025770_30890</name>
</gene>
<reference evidence="2" key="1">
    <citation type="journal article" date="2019" name="Int. J. Syst. Evol. Microbiol.">
        <title>The Global Catalogue of Microorganisms (GCM) 10K type strain sequencing project: providing services to taxonomists for standard genome sequencing and annotation.</title>
        <authorList>
            <consortium name="The Broad Institute Genomics Platform"/>
            <consortium name="The Broad Institute Genome Sequencing Center for Infectious Disease"/>
            <person name="Wu L."/>
            <person name="Ma J."/>
        </authorList>
    </citation>
    <scope>NUCLEOTIDE SEQUENCE [LARGE SCALE GENOMIC DNA]</scope>
    <source>
        <strain evidence="2">JCM 18715</strain>
    </source>
</reference>
<proteinExistence type="predicted"/>
<dbReference type="Proteomes" id="UP001500547">
    <property type="component" value="Unassembled WGS sequence"/>
</dbReference>